<name>A0A1F8GX65_9BACT</name>
<protein>
    <recommendedName>
        <fullName evidence="1">Glutamine amidotransferase domain-containing protein</fullName>
    </recommendedName>
</protein>
<evidence type="ECO:0000259" key="1">
    <source>
        <dbReference type="Pfam" id="PF00117"/>
    </source>
</evidence>
<dbReference type="InterPro" id="IPR044668">
    <property type="entry name" value="PuuD-like"/>
</dbReference>
<dbReference type="Pfam" id="PF00117">
    <property type="entry name" value="GATase"/>
    <property type="match status" value="1"/>
</dbReference>
<dbReference type="GO" id="GO:0005829">
    <property type="term" value="C:cytosol"/>
    <property type="evidence" value="ECO:0007669"/>
    <property type="project" value="TreeGrafter"/>
</dbReference>
<dbReference type="SUPFAM" id="SSF52317">
    <property type="entry name" value="Class I glutamine amidotransferase-like"/>
    <property type="match status" value="1"/>
</dbReference>
<dbReference type="GO" id="GO:0016811">
    <property type="term" value="F:hydrolase activity, acting on carbon-nitrogen (but not peptide) bonds, in linear amides"/>
    <property type="evidence" value="ECO:0007669"/>
    <property type="project" value="InterPro"/>
</dbReference>
<dbReference type="Proteomes" id="UP000179047">
    <property type="component" value="Unassembled WGS sequence"/>
</dbReference>
<gene>
    <name evidence="2" type="ORF">A3A33_01590</name>
</gene>
<dbReference type="InterPro" id="IPR017926">
    <property type="entry name" value="GATASE"/>
</dbReference>
<comment type="caution">
    <text evidence="2">The sequence shown here is derived from an EMBL/GenBank/DDBJ whole genome shotgun (WGS) entry which is preliminary data.</text>
</comment>
<organism evidence="2 3">
    <name type="scientific">Candidatus Yanofskybacteria bacterium RIFCSPLOWO2_01_FULL_49_25</name>
    <dbReference type="NCBI Taxonomy" id="1802701"/>
    <lineage>
        <taxon>Bacteria</taxon>
        <taxon>Candidatus Yanofskyibacteriota</taxon>
    </lineage>
</organism>
<dbReference type="PANTHER" id="PTHR43235">
    <property type="entry name" value="GLUTAMINE AMIDOTRANSFERASE PB2B2.05-RELATED"/>
    <property type="match status" value="1"/>
</dbReference>
<dbReference type="EMBL" id="MGKP01000001">
    <property type="protein sequence ID" value="OGN29997.1"/>
    <property type="molecule type" value="Genomic_DNA"/>
</dbReference>
<evidence type="ECO:0000313" key="2">
    <source>
        <dbReference type="EMBL" id="OGN29997.1"/>
    </source>
</evidence>
<feature type="domain" description="Glutamine amidotransferase" evidence="1">
    <location>
        <begin position="34"/>
        <end position="176"/>
    </location>
</feature>
<accession>A0A1F8GX65</accession>
<evidence type="ECO:0000313" key="3">
    <source>
        <dbReference type="Proteomes" id="UP000179047"/>
    </source>
</evidence>
<dbReference type="InterPro" id="IPR029062">
    <property type="entry name" value="Class_I_gatase-like"/>
</dbReference>
<dbReference type="PANTHER" id="PTHR43235:SF1">
    <property type="entry name" value="GLUTAMINE AMIDOTRANSFERASE PB2B2.05-RELATED"/>
    <property type="match status" value="1"/>
</dbReference>
<reference evidence="2 3" key="1">
    <citation type="journal article" date="2016" name="Nat. Commun.">
        <title>Thousands of microbial genomes shed light on interconnected biogeochemical processes in an aquifer system.</title>
        <authorList>
            <person name="Anantharaman K."/>
            <person name="Brown C.T."/>
            <person name="Hug L.A."/>
            <person name="Sharon I."/>
            <person name="Castelle C.J."/>
            <person name="Probst A.J."/>
            <person name="Thomas B.C."/>
            <person name="Singh A."/>
            <person name="Wilkins M.J."/>
            <person name="Karaoz U."/>
            <person name="Brodie E.L."/>
            <person name="Williams K.H."/>
            <person name="Hubbard S.S."/>
            <person name="Banfield J.F."/>
        </authorList>
    </citation>
    <scope>NUCLEOTIDE SEQUENCE [LARGE SCALE GENOMIC DNA]</scope>
</reference>
<proteinExistence type="predicted"/>
<dbReference type="Gene3D" id="3.40.50.880">
    <property type="match status" value="1"/>
</dbReference>
<sequence>MIIGITQRIYTNEHGQRCDVLEQSYSTLWGAYGTLMPIPNTIKNQNSLILDRIILTGGGTIGRDLDRDTVETSLLQRAVAKRIPVLGICRGAEMINIFFGGLLLDTIPGHAGTTHPVTIGSNAIIVNSYHNQGFTELELAKELRIFAKASDGTIEGINHSSLPIAGIMWHPEREQKLSSQNQDLITAFIRGTLYWK</sequence>
<dbReference type="STRING" id="1802701.A3A33_01590"/>
<dbReference type="PROSITE" id="PS51273">
    <property type="entry name" value="GATASE_TYPE_1"/>
    <property type="match status" value="1"/>
</dbReference>
<dbReference type="AlphaFoldDB" id="A0A1F8GX65"/>